<dbReference type="KEGG" id="udi:ASNER_193"/>
<name>L7VN19_9FLAO</name>
<reference evidence="12 13" key="1">
    <citation type="journal article" date="2013" name="Environ. Microbiol.">
        <title>The nutrient supplying capabilities of Uzinura, an endosymbiont of armoured scale insects.</title>
        <authorList>
            <person name="Sabree Z.L."/>
            <person name="Huang C.Y."/>
            <person name="Okusu A."/>
            <person name="Moran N.A."/>
            <person name="Normark B.B."/>
        </authorList>
    </citation>
    <scope>NUCLEOTIDE SEQUENCE [LARGE SCALE GENOMIC DNA]</scope>
    <source>
        <strain evidence="12 13">ASNER</strain>
    </source>
</reference>
<comment type="pathway">
    <text evidence="1 6 7">Protein modification; protein lipoylation via endogenous pathway; protein N(6)-(lipoyl)lysine from octanoyl-[acyl-carrier-protein]: step 1/2.</text>
</comment>
<evidence type="ECO:0000313" key="12">
    <source>
        <dbReference type="EMBL" id="AGC66953.1"/>
    </source>
</evidence>
<dbReference type="GO" id="GO:0016874">
    <property type="term" value="F:ligase activity"/>
    <property type="evidence" value="ECO:0007669"/>
    <property type="project" value="UniProtKB-KW"/>
</dbReference>
<keyword evidence="3 6" id="KW-0808">Transferase</keyword>
<dbReference type="Gene3D" id="3.30.930.10">
    <property type="entry name" value="Bira Bifunctional Protein, Domain 2"/>
    <property type="match status" value="1"/>
</dbReference>
<dbReference type="InterPro" id="IPR004143">
    <property type="entry name" value="BPL_LPL_catalytic"/>
</dbReference>
<evidence type="ECO:0000256" key="1">
    <source>
        <dbReference type="ARBA" id="ARBA00004821"/>
    </source>
</evidence>
<dbReference type="AlphaFoldDB" id="L7VN19"/>
<dbReference type="GO" id="GO:0005737">
    <property type="term" value="C:cytoplasm"/>
    <property type="evidence" value="ECO:0007669"/>
    <property type="project" value="UniProtKB-SubCell"/>
</dbReference>
<evidence type="ECO:0000256" key="3">
    <source>
        <dbReference type="ARBA" id="ARBA00022679"/>
    </source>
</evidence>
<comment type="catalytic activity">
    <reaction evidence="6 7">
        <text>octanoyl-[ACP] + L-lysyl-[protein] = N(6)-octanoyl-L-lysyl-[protein] + holo-[ACP] + H(+)</text>
        <dbReference type="Rhea" id="RHEA:17665"/>
        <dbReference type="Rhea" id="RHEA-COMP:9636"/>
        <dbReference type="Rhea" id="RHEA-COMP:9685"/>
        <dbReference type="Rhea" id="RHEA-COMP:9752"/>
        <dbReference type="Rhea" id="RHEA-COMP:9928"/>
        <dbReference type="ChEBI" id="CHEBI:15378"/>
        <dbReference type="ChEBI" id="CHEBI:29969"/>
        <dbReference type="ChEBI" id="CHEBI:64479"/>
        <dbReference type="ChEBI" id="CHEBI:78463"/>
        <dbReference type="ChEBI" id="CHEBI:78809"/>
        <dbReference type="EC" id="2.3.1.181"/>
    </reaction>
</comment>
<dbReference type="HOGENOM" id="CLU_035168_1_3_10"/>
<evidence type="ECO:0000256" key="6">
    <source>
        <dbReference type="HAMAP-Rule" id="MF_00013"/>
    </source>
</evidence>
<evidence type="ECO:0000256" key="5">
    <source>
        <dbReference type="ARBA" id="ARBA00024732"/>
    </source>
</evidence>
<evidence type="ECO:0000256" key="10">
    <source>
        <dbReference type="PIRSR" id="PIRSR016262-3"/>
    </source>
</evidence>
<dbReference type="STRING" id="1133592.ASNER_193"/>
<feature type="domain" description="BPL/LPL catalytic" evidence="11">
    <location>
        <begin position="38"/>
        <end position="225"/>
    </location>
</feature>
<comment type="function">
    <text evidence="5 6 7">Catalyzes the transfer of endogenously produced octanoic acid from octanoyl-acyl-carrier-protein onto the lipoyl domains of lipoate-dependent enzymes. Lipoyl-ACP can also act as a substrate although octanoyl-ACP is likely to be the physiological substrate.</text>
</comment>
<dbReference type="PANTHER" id="PTHR10993:SF12">
    <property type="entry name" value="OCTANOYLTRANSFERASE"/>
    <property type="match status" value="1"/>
</dbReference>
<feature type="binding site" evidence="6 9">
    <location>
        <begin position="168"/>
        <end position="170"/>
    </location>
    <ligand>
        <name>substrate</name>
    </ligand>
</feature>
<accession>L7VN19</accession>
<dbReference type="InterPro" id="IPR000544">
    <property type="entry name" value="Octanoyltransferase"/>
</dbReference>
<keyword evidence="12" id="KW-0436">Ligase</keyword>
<evidence type="ECO:0000313" key="13">
    <source>
        <dbReference type="Proteomes" id="UP000011174"/>
    </source>
</evidence>
<organism evidence="12 13">
    <name type="scientific">Candidatus Uzinura diaspidicola str. ASNER</name>
    <dbReference type="NCBI Taxonomy" id="1133592"/>
    <lineage>
        <taxon>Bacteria</taxon>
        <taxon>Pseudomonadati</taxon>
        <taxon>Bacteroidota</taxon>
        <taxon>Flavobacteriia</taxon>
        <taxon>Flavobacteriales</taxon>
        <taxon>Candidatus Uzinura</taxon>
    </lineage>
</organism>
<comment type="similarity">
    <text evidence="6 7">Belongs to the LipB family.</text>
</comment>
<dbReference type="EMBL" id="CP003263">
    <property type="protein sequence ID" value="AGC66953.1"/>
    <property type="molecule type" value="Genomic_DNA"/>
</dbReference>
<evidence type="ECO:0000259" key="11">
    <source>
        <dbReference type="PROSITE" id="PS51733"/>
    </source>
</evidence>
<keyword evidence="2 6" id="KW-0963">Cytoplasm</keyword>
<evidence type="ECO:0000256" key="9">
    <source>
        <dbReference type="PIRSR" id="PIRSR016262-2"/>
    </source>
</evidence>
<keyword evidence="4 6" id="KW-0012">Acyltransferase</keyword>
<protein>
    <recommendedName>
        <fullName evidence="6 7">Octanoyltransferase</fullName>
        <ecNumber evidence="6 7">2.3.1.181</ecNumber>
    </recommendedName>
    <alternativeName>
        <fullName evidence="6">Lipoate-protein ligase B</fullName>
    </alternativeName>
    <alternativeName>
        <fullName evidence="6">Lipoyl/octanoyl transferase</fullName>
    </alternativeName>
    <alternativeName>
        <fullName evidence="6">Octanoyl-[acyl-carrier-protein]-protein N-octanoyltransferase</fullName>
    </alternativeName>
</protein>
<comment type="miscellaneous">
    <text evidence="6">In the reaction, the free carboxyl group of octanoic acid is attached via an amide linkage to the epsilon-amino group of a specific lysine residue of lipoyl domains of lipoate-dependent enzymes.</text>
</comment>
<gene>
    <name evidence="6 12" type="primary">lipB</name>
    <name evidence="12" type="ORF">ASNER_193</name>
</gene>
<feature type="binding site" evidence="6 9">
    <location>
        <begin position="155"/>
        <end position="157"/>
    </location>
    <ligand>
        <name>substrate</name>
    </ligand>
</feature>
<dbReference type="GO" id="GO:0009249">
    <property type="term" value="P:protein lipoylation"/>
    <property type="evidence" value="ECO:0007669"/>
    <property type="project" value="InterPro"/>
</dbReference>
<dbReference type="Proteomes" id="UP000011174">
    <property type="component" value="Chromosome"/>
</dbReference>
<dbReference type="PROSITE" id="PS51733">
    <property type="entry name" value="BPL_LPL_CATALYTIC"/>
    <property type="match status" value="1"/>
</dbReference>
<dbReference type="InterPro" id="IPR020605">
    <property type="entry name" value="Octanoyltransferase_CS"/>
</dbReference>
<evidence type="ECO:0000256" key="4">
    <source>
        <dbReference type="ARBA" id="ARBA00023315"/>
    </source>
</evidence>
<evidence type="ECO:0000256" key="7">
    <source>
        <dbReference type="PIRNR" id="PIRNR016262"/>
    </source>
</evidence>
<feature type="binding site" evidence="6 9">
    <location>
        <begin position="83"/>
        <end position="90"/>
    </location>
    <ligand>
        <name>substrate</name>
    </ligand>
</feature>
<dbReference type="UniPathway" id="UPA00538">
    <property type="reaction ID" value="UER00592"/>
</dbReference>
<evidence type="ECO:0000256" key="2">
    <source>
        <dbReference type="ARBA" id="ARBA00022490"/>
    </source>
</evidence>
<keyword evidence="13" id="KW-1185">Reference proteome</keyword>
<dbReference type="NCBIfam" id="TIGR00214">
    <property type="entry name" value="lipB"/>
    <property type="match status" value="1"/>
</dbReference>
<dbReference type="EC" id="2.3.1.181" evidence="6 7"/>
<dbReference type="OrthoDB" id="9787061at2"/>
<dbReference type="PROSITE" id="PS01313">
    <property type="entry name" value="LIPB"/>
    <property type="match status" value="1"/>
</dbReference>
<dbReference type="PATRIC" id="fig|1133592.3.peg.181"/>
<dbReference type="SUPFAM" id="SSF55681">
    <property type="entry name" value="Class II aaRS and biotin synthetases"/>
    <property type="match status" value="1"/>
</dbReference>
<proteinExistence type="inferred from homology"/>
<feature type="site" description="Lowers pKa of active site Cys" evidence="6 10">
    <location>
        <position position="152"/>
    </location>
</feature>
<dbReference type="InterPro" id="IPR045864">
    <property type="entry name" value="aa-tRNA-synth_II/BPL/LPL"/>
</dbReference>
<feature type="active site" description="Acyl-thioester intermediate" evidence="6 8">
    <location>
        <position position="186"/>
    </location>
</feature>
<dbReference type="GO" id="GO:0033819">
    <property type="term" value="F:lipoyl(octanoyl) transferase activity"/>
    <property type="evidence" value="ECO:0007669"/>
    <property type="project" value="UniProtKB-EC"/>
</dbReference>
<dbReference type="CDD" id="cd16444">
    <property type="entry name" value="LipB"/>
    <property type="match status" value="1"/>
</dbReference>
<dbReference type="NCBIfam" id="NF010925">
    <property type="entry name" value="PRK14345.1"/>
    <property type="match status" value="1"/>
</dbReference>
<evidence type="ECO:0000256" key="8">
    <source>
        <dbReference type="PIRSR" id="PIRSR016262-1"/>
    </source>
</evidence>
<sequence length="229" mass="26695">MKKLVLTQKLGIIDYLVAWRYQKKLLESLLYKQKNTNNKYVGYILFAEHIHVYTLGKGGNIDHIKLSSEELDYLGIYFYNSDRGGDITYHGFGQLIVYPILDLEYFFTDIHKYLRMLEEVVINLLEIYRLPGRRSIGETGVWLDVGRFYQRKICSLGVRASRWIMMHGLALNVNTDLRSFKNIIPCGILGKGVSSMQQELGYKISMNDIIKIFTFIFSDKFQVHVHSFT</sequence>
<dbReference type="PANTHER" id="PTHR10993">
    <property type="entry name" value="OCTANOYLTRANSFERASE"/>
    <property type="match status" value="1"/>
</dbReference>
<dbReference type="HAMAP" id="MF_00013">
    <property type="entry name" value="LipB"/>
    <property type="match status" value="1"/>
</dbReference>
<comment type="subcellular location">
    <subcellularLocation>
        <location evidence="6">Cytoplasm</location>
    </subcellularLocation>
</comment>
<dbReference type="Pfam" id="PF21948">
    <property type="entry name" value="LplA-B_cat"/>
    <property type="match status" value="1"/>
</dbReference>
<dbReference type="PIRSF" id="PIRSF016262">
    <property type="entry name" value="LPLase"/>
    <property type="match status" value="1"/>
</dbReference>